<dbReference type="PROSITE" id="PS50022">
    <property type="entry name" value="FA58C_3"/>
    <property type="match status" value="1"/>
</dbReference>
<dbReference type="GO" id="GO:0038023">
    <property type="term" value="F:signaling receptor activity"/>
    <property type="evidence" value="ECO:0007669"/>
    <property type="project" value="TreeGrafter"/>
</dbReference>
<evidence type="ECO:0000256" key="2">
    <source>
        <dbReference type="ARBA" id="ARBA00004613"/>
    </source>
</evidence>
<protein>
    <recommendedName>
        <fullName evidence="8">F5/8 type C domain-containing protein</fullName>
    </recommendedName>
</protein>
<dbReference type="Pfam" id="PF00754">
    <property type="entry name" value="F5_F8_type_C"/>
    <property type="match status" value="1"/>
</dbReference>
<evidence type="ECO:0000256" key="5">
    <source>
        <dbReference type="ARBA" id="ARBA00023136"/>
    </source>
</evidence>
<evidence type="ECO:0000256" key="4">
    <source>
        <dbReference type="ARBA" id="ARBA00022889"/>
    </source>
</evidence>
<keyword evidence="6" id="KW-1015">Disulfide bond</keyword>
<sequence>MVKEPTPAGHTTMGKEPTTAGHHATMGKEPTPAGHTTMRKETTPSGHTTMGKEPTPAGHTTMGKESTPASHTTMGKKSTLAAECLHPLGMEDGTIPDDRITASSKLTPAFPASMARLNQADFAWLPDVNANSWIEVDFGECRNVSGITTQGWQLESETRWTTNYKVKYQEKASSNYEYVKHGNGYAVEFVGNTDGTSPVTNMFDGSVVATLVRIEPTQWNYGVALRLELLGCHRD</sequence>
<evidence type="ECO:0000256" key="1">
    <source>
        <dbReference type="ARBA" id="ARBA00004184"/>
    </source>
</evidence>
<keyword evidence="10" id="KW-1185">Reference proteome</keyword>
<organism evidence="9 10">
    <name type="scientific">Patiria miniata</name>
    <name type="common">Bat star</name>
    <name type="synonym">Asterina miniata</name>
    <dbReference type="NCBI Taxonomy" id="46514"/>
    <lineage>
        <taxon>Eukaryota</taxon>
        <taxon>Metazoa</taxon>
        <taxon>Echinodermata</taxon>
        <taxon>Eleutherozoa</taxon>
        <taxon>Asterozoa</taxon>
        <taxon>Asteroidea</taxon>
        <taxon>Valvatacea</taxon>
        <taxon>Valvatida</taxon>
        <taxon>Asterinidae</taxon>
        <taxon>Patiria</taxon>
    </lineage>
</organism>
<dbReference type="SMART" id="SM00231">
    <property type="entry name" value="FA58C"/>
    <property type="match status" value="1"/>
</dbReference>
<dbReference type="RefSeq" id="XP_038060959.1">
    <property type="nucleotide sequence ID" value="XM_038205031.1"/>
</dbReference>
<keyword evidence="3" id="KW-0964">Secreted</keyword>
<dbReference type="SUPFAM" id="SSF49785">
    <property type="entry name" value="Galactose-binding domain-like"/>
    <property type="match status" value="1"/>
</dbReference>
<proteinExistence type="predicted"/>
<feature type="compositionally biased region" description="Polar residues" evidence="7">
    <location>
        <begin position="63"/>
        <end position="76"/>
    </location>
</feature>
<keyword evidence="4" id="KW-0130">Cell adhesion</keyword>
<evidence type="ECO:0000256" key="7">
    <source>
        <dbReference type="SAM" id="MobiDB-lite"/>
    </source>
</evidence>
<dbReference type="GO" id="GO:0005886">
    <property type="term" value="C:plasma membrane"/>
    <property type="evidence" value="ECO:0007669"/>
    <property type="project" value="TreeGrafter"/>
</dbReference>
<evidence type="ECO:0000313" key="9">
    <source>
        <dbReference type="EnsemblMetazoa" id="XP_038060959.1"/>
    </source>
</evidence>
<dbReference type="InterPro" id="IPR000421">
    <property type="entry name" value="FA58C"/>
</dbReference>
<dbReference type="PANTHER" id="PTHR46806:SF5">
    <property type="entry name" value="F5_8 TYPE C DOMAIN-CONTAINING PROTEIN"/>
    <property type="match status" value="1"/>
</dbReference>
<dbReference type="CDD" id="cd00057">
    <property type="entry name" value="FA58C"/>
    <property type="match status" value="1"/>
</dbReference>
<evidence type="ECO:0000259" key="8">
    <source>
        <dbReference type="PROSITE" id="PS50022"/>
    </source>
</evidence>
<dbReference type="GeneID" id="119731770"/>
<comment type="subcellular location">
    <subcellularLocation>
        <location evidence="1">Endomembrane system</location>
        <topology evidence="1">Peripheral membrane protein</topology>
    </subcellularLocation>
    <subcellularLocation>
        <location evidence="2">Secreted</location>
    </subcellularLocation>
</comment>
<reference evidence="9" key="1">
    <citation type="submission" date="2022-11" db="UniProtKB">
        <authorList>
            <consortium name="EnsemblMetazoa"/>
        </authorList>
    </citation>
    <scope>IDENTIFICATION</scope>
</reference>
<evidence type="ECO:0000256" key="6">
    <source>
        <dbReference type="ARBA" id="ARBA00023157"/>
    </source>
</evidence>
<evidence type="ECO:0000256" key="3">
    <source>
        <dbReference type="ARBA" id="ARBA00022525"/>
    </source>
</evidence>
<dbReference type="GO" id="GO:0012505">
    <property type="term" value="C:endomembrane system"/>
    <property type="evidence" value="ECO:0007669"/>
    <property type="project" value="UniProtKB-SubCell"/>
</dbReference>
<evidence type="ECO:0000313" key="10">
    <source>
        <dbReference type="Proteomes" id="UP000887568"/>
    </source>
</evidence>
<name>A0A914AC92_PATMI</name>
<dbReference type="PROSITE" id="PS01285">
    <property type="entry name" value="FA58C_1"/>
    <property type="match status" value="1"/>
</dbReference>
<dbReference type="AlphaFoldDB" id="A0A914AC92"/>
<dbReference type="InterPro" id="IPR008979">
    <property type="entry name" value="Galactose-bd-like_sf"/>
</dbReference>
<dbReference type="GO" id="GO:0007155">
    <property type="term" value="P:cell adhesion"/>
    <property type="evidence" value="ECO:0007669"/>
    <property type="project" value="UniProtKB-KW"/>
</dbReference>
<dbReference type="Gene3D" id="2.60.120.260">
    <property type="entry name" value="Galactose-binding domain-like"/>
    <property type="match status" value="1"/>
</dbReference>
<accession>A0A914AC92</accession>
<feature type="region of interest" description="Disordered" evidence="7">
    <location>
        <begin position="1"/>
        <end position="76"/>
    </location>
</feature>
<feature type="domain" description="F5/8 type C" evidence="8">
    <location>
        <begin position="84"/>
        <end position="232"/>
    </location>
</feature>
<dbReference type="InterPro" id="IPR050633">
    <property type="entry name" value="Neuropilin_MCO_CoagFactor"/>
</dbReference>
<dbReference type="PANTHER" id="PTHR46806">
    <property type="entry name" value="F5/8 TYPE C DOMAIN-CONTAINING PROTEIN"/>
    <property type="match status" value="1"/>
</dbReference>
<dbReference type="EnsemblMetazoa" id="XM_038205031.1">
    <property type="protein sequence ID" value="XP_038060959.1"/>
    <property type="gene ID" value="LOC119731770"/>
</dbReference>
<dbReference type="GO" id="GO:0005576">
    <property type="term" value="C:extracellular region"/>
    <property type="evidence" value="ECO:0007669"/>
    <property type="project" value="UniProtKB-SubCell"/>
</dbReference>
<dbReference type="PROSITE" id="PS01286">
    <property type="entry name" value="FA58C_2"/>
    <property type="match status" value="1"/>
</dbReference>
<keyword evidence="5" id="KW-0472">Membrane</keyword>
<dbReference type="OrthoDB" id="5431405at2759"/>
<dbReference type="Proteomes" id="UP000887568">
    <property type="component" value="Unplaced"/>
</dbReference>